<comment type="function">
    <text evidence="2">Catalyzes the epimerization of the C3' and C5'positions of dTDP-6-deoxy-D-xylo-4-hexulose, forming dTDP-6-deoxy-L-lyxo-4-hexulose.</text>
</comment>
<evidence type="ECO:0000256" key="1">
    <source>
        <dbReference type="ARBA" id="ARBA00001298"/>
    </source>
</evidence>
<gene>
    <name evidence="8" type="ORF">HWQ67_11980</name>
</gene>
<dbReference type="PANTHER" id="PTHR21047:SF2">
    <property type="entry name" value="THYMIDINE DIPHOSPHO-4-KETO-RHAMNOSE 3,5-EPIMERASE"/>
    <property type="match status" value="1"/>
</dbReference>
<evidence type="ECO:0000256" key="2">
    <source>
        <dbReference type="ARBA" id="ARBA00001997"/>
    </source>
</evidence>
<dbReference type="InterPro" id="IPR000888">
    <property type="entry name" value="RmlC-like"/>
</dbReference>
<name>A0ABS6S0F9_9BACT</name>
<keyword evidence="9" id="KW-1185">Reference proteome</keyword>
<comment type="caution">
    <text evidence="8">The sequence shown here is derived from an EMBL/GenBank/DDBJ whole genome shotgun (WGS) entry which is preliminary data.</text>
</comment>
<reference evidence="8 9" key="1">
    <citation type="journal article" date="2020" name="J Geophys Res Biogeosci">
        <title>Magnetotaxis as an Adaptation to Enable Bacterial Shuttling of Microbial Sulfur and Sulfur Cycling Across Aquatic Oxic#Anoxic Interfaces.</title>
        <authorList>
            <person name="Li J."/>
            <person name="Liu P."/>
            <person name="Wang J."/>
            <person name="Roberts A.P."/>
            <person name="Pan Y."/>
        </authorList>
    </citation>
    <scope>NUCLEOTIDE SEQUENCE [LARGE SCALE GENOMIC DNA]</scope>
    <source>
        <strain evidence="8 9">MYR-1_YQ</strain>
    </source>
</reference>
<dbReference type="Pfam" id="PF00908">
    <property type="entry name" value="dTDP_sugar_isom"/>
    <property type="match status" value="1"/>
</dbReference>
<dbReference type="EMBL" id="JABXWD010000232">
    <property type="protein sequence ID" value="MBV6342306.1"/>
    <property type="molecule type" value="Genomic_DNA"/>
</dbReference>
<protein>
    <recommendedName>
        <fullName evidence="4">dTDP-4-dehydrorhamnose 3,5-epimerase</fullName>
        <ecNumber evidence="3">5.1.3.13</ecNumber>
    </recommendedName>
    <alternativeName>
        <fullName evidence="6">Thymidine diphospho-4-keto-rhamnose 3,5-epimerase</fullName>
    </alternativeName>
    <alternativeName>
        <fullName evidence="5">dTDP-4-keto-6-deoxyglucose 3,5-epimerase</fullName>
    </alternativeName>
    <alternativeName>
        <fullName evidence="7">dTDP-6-deoxy-D-xylo-4-hexulose 3,5-epimerase</fullName>
    </alternativeName>
</protein>
<evidence type="ECO:0000313" key="8">
    <source>
        <dbReference type="EMBL" id="MBV6342306.1"/>
    </source>
</evidence>
<evidence type="ECO:0000313" key="9">
    <source>
        <dbReference type="Proteomes" id="UP001196980"/>
    </source>
</evidence>
<dbReference type="PANTHER" id="PTHR21047">
    <property type="entry name" value="DTDP-6-DEOXY-D-GLUCOSE-3,5 EPIMERASE"/>
    <property type="match status" value="1"/>
</dbReference>
<dbReference type="SUPFAM" id="SSF51182">
    <property type="entry name" value="RmlC-like cupins"/>
    <property type="match status" value="1"/>
</dbReference>
<dbReference type="Proteomes" id="UP001196980">
    <property type="component" value="Unassembled WGS sequence"/>
</dbReference>
<evidence type="ECO:0000256" key="5">
    <source>
        <dbReference type="ARBA" id="ARBA00029758"/>
    </source>
</evidence>
<evidence type="ECO:0000256" key="7">
    <source>
        <dbReference type="ARBA" id="ARBA00033311"/>
    </source>
</evidence>
<accession>A0ABS6S0F9</accession>
<dbReference type="Gene3D" id="2.60.120.10">
    <property type="entry name" value="Jelly Rolls"/>
    <property type="match status" value="1"/>
</dbReference>
<dbReference type="EC" id="5.1.3.13" evidence="3"/>
<comment type="catalytic activity">
    <reaction evidence="1">
        <text>dTDP-4-dehydro-6-deoxy-alpha-D-glucose = dTDP-4-dehydro-beta-L-rhamnose</text>
        <dbReference type="Rhea" id="RHEA:16969"/>
        <dbReference type="ChEBI" id="CHEBI:57649"/>
        <dbReference type="ChEBI" id="CHEBI:62830"/>
        <dbReference type="EC" id="5.1.3.13"/>
    </reaction>
</comment>
<organism evidence="8 9">
    <name type="scientific">Candidatus Magnetobacterium casense</name>
    <dbReference type="NCBI Taxonomy" id="1455061"/>
    <lineage>
        <taxon>Bacteria</taxon>
        <taxon>Pseudomonadati</taxon>
        <taxon>Nitrospirota</taxon>
        <taxon>Thermodesulfovibrionia</taxon>
        <taxon>Thermodesulfovibrionales</taxon>
        <taxon>Candidatus Magnetobacteriaceae</taxon>
        <taxon>Candidatus Magnetobacterium</taxon>
    </lineage>
</organism>
<proteinExistence type="predicted"/>
<evidence type="ECO:0000256" key="6">
    <source>
        <dbReference type="ARBA" id="ARBA00031424"/>
    </source>
</evidence>
<dbReference type="InterPro" id="IPR011051">
    <property type="entry name" value="RmlC_Cupin_sf"/>
</dbReference>
<evidence type="ECO:0000256" key="4">
    <source>
        <dbReference type="ARBA" id="ARBA00019595"/>
    </source>
</evidence>
<sequence length="156" mass="18065">MQVQFKTGEIDGVIVRELRYFQDKRGWLAELFREDELPEGFNPQMAYVSMTQPAQVRGPHEHVEQTDYFCFLGDFALYLWDSRPAGRTYGTRLVIRDARNKIVIVPPGIVHAYKNVSGEPGLVINLPDRLYAGWQRAREVDEIRHEDVPDSPYVID</sequence>
<dbReference type="InterPro" id="IPR014710">
    <property type="entry name" value="RmlC-like_jellyroll"/>
</dbReference>
<evidence type="ECO:0000256" key="3">
    <source>
        <dbReference type="ARBA" id="ARBA00012098"/>
    </source>
</evidence>